<dbReference type="InterPro" id="IPR052897">
    <property type="entry name" value="Sec-Metab_Biosynth_Hydrolase"/>
</dbReference>
<sequence length="249" mass="26855">MANGKPTILLIPGSCNQGIIYEPVAAILRSQGYPVEPITLPSQGGPSSSTLYDDSEYIRQNYLKNLVAQGREIVIVKHSYSGLAGTECIKGFARKDCLAQDLNGGIVGLLYISSLVVLAGNSIVDLNPMLESQATIDGNELWPKNARGMFFNDLDDDTAEKYLAKIVYQAVPSFHTPLTYEGYRSVSTSYLVCTKDATVLPVHQLAQTAMLGEGGIRTYSVDAGHFPRLSKPQAVADVIHDVASREGTA</sequence>
<accession>A0AAD6CTM9</accession>
<dbReference type="Pfam" id="PF12697">
    <property type="entry name" value="Abhydrolase_6"/>
    <property type="match status" value="1"/>
</dbReference>
<organism evidence="2 3">
    <name type="scientific">Penicillium frequentans</name>
    <dbReference type="NCBI Taxonomy" id="3151616"/>
    <lineage>
        <taxon>Eukaryota</taxon>
        <taxon>Fungi</taxon>
        <taxon>Dikarya</taxon>
        <taxon>Ascomycota</taxon>
        <taxon>Pezizomycotina</taxon>
        <taxon>Eurotiomycetes</taxon>
        <taxon>Eurotiomycetidae</taxon>
        <taxon>Eurotiales</taxon>
        <taxon>Aspergillaceae</taxon>
        <taxon>Penicillium</taxon>
    </lineage>
</organism>
<dbReference type="AlphaFoldDB" id="A0AAD6CTM9"/>
<feature type="domain" description="AB hydrolase-1" evidence="1">
    <location>
        <begin position="8"/>
        <end position="238"/>
    </location>
</feature>
<dbReference type="InterPro" id="IPR029058">
    <property type="entry name" value="AB_hydrolase_fold"/>
</dbReference>
<dbReference type="SUPFAM" id="SSF53474">
    <property type="entry name" value="alpha/beta-Hydrolases"/>
    <property type="match status" value="1"/>
</dbReference>
<evidence type="ECO:0000259" key="1">
    <source>
        <dbReference type="Pfam" id="PF12697"/>
    </source>
</evidence>
<dbReference type="InterPro" id="IPR000073">
    <property type="entry name" value="AB_hydrolase_1"/>
</dbReference>
<reference evidence="2 3" key="1">
    <citation type="journal article" date="2023" name="IMA Fungus">
        <title>Comparative genomic study of the Penicillium genus elucidates a diverse pangenome and 15 lateral gene transfer events.</title>
        <authorList>
            <person name="Petersen C."/>
            <person name="Sorensen T."/>
            <person name="Nielsen M.R."/>
            <person name="Sondergaard T.E."/>
            <person name="Sorensen J.L."/>
            <person name="Fitzpatrick D.A."/>
            <person name="Frisvad J.C."/>
            <person name="Nielsen K.L."/>
        </authorList>
    </citation>
    <scope>NUCLEOTIDE SEQUENCE [LARGE SCALE GENOMIC DNA]</scope>
    <source>
        <strain evidence="2 3">IBT 35679</strain>
    </source>
</reference>
<comment type="caution">
    <text evidence="2">The sequence shown here is derived from an EMBL/GenBank/DDBJ whole genome shotgun (WGS) entry which is preliminary data.</text>
</comment>
<dbReference type="GO" id="GO:0017000">
    <property type="term" value="P:antibiotic biosynthetic process"/>
    <property type="evidence" value="ECO:0007669"/>
    <property type="project" value="UniProtKB-ARBA"/>
</dbReference>
<dbReference type="Proteomes" id="UP001220324">
    <property type="component" value="Unassembled WGS sequence"/>
</dbReference>
<dbReference type="EMBL" id="JAQIZZ010000006">
    <property type="protein sequence ID" value="KAJ5538520.1"/>
    <property type="molecule type" value="Genomic_DNA"/>
</dbReference>
<dbReference type="GO" id="GO:0072330">
    <property type="term" value="P:monocarboxylic acid biosynthetic process"/>
    <property type="evidence" value="ECO:0007669"/>
    <property type="project" value="UniProtKB-ARBA"/>
</dbReference>
<evidence type="ECO:0000313" key="3">
    <source>
        <dbReference type="Proteomes" id="UP001220324"/>
    </source>
</evidence>
<dbReference type="PANTHER" id="PTHR37017:SF11">
    <property type="entry name" value="ESTERASE_LIPASE_THIOESTERASE DOMAIN-CONTAINING PROTEIN"/>
    <property type="match status" value="1"/>
</dbReference>
<protein>
    <recommendedName>
        <fullName evidence="1">AB hydrolase-1 domain-containing protein</fullName>
    </recommendedName>
</protein>
<evidence type="ECO:0000313" key="2">
    <source>
        <dbReference type="EMBL" id="KAJ5538520.1"/>
    </source>
</evidence>
<proteinExistence type="predicted"/>
<keyword evidence="3" id="KW-1185">Reference proteome</keyword>
<name>A0AAD6CTM9_9EURO</name>
<dbReference type="PANTHER" id="PTHR37017">
    <property type="entry name" value="AB HYDROLASE-1 DOMAIN-CONTAINING PROTEIN-RELATED"/>
    <property type="match status" value="1"/>
</dbReference>
<gene>
    <name evidence="2" type="ORF">N7494_007999</name>
</gene>
<dbReference type="Gene3D" id="3.40.50.1820">
    <property type="entry name" value="alpha/beta hydrolase"/>
    <property type="match status" value="1"/>
</dbReference>